<name>A0A2P7N1K8_9CYAN</name>
<accession>A0A2P7N1K8</accession>
<dbReference type="RefSeq" id="WP_106501559.1">
    <property type="nucleotide sequence ID" value="NZ_PXXO01000001.1"/>
</dbReference>
<evidence type="ECO:0000313" key="1">
    <source>
        <dbReference type="EMBL" id="PSJ07373.1"/>
    </source>
</evidence>
<organism evidence="1 2">
    <name type="scientific">Cyanobium usitatum str. Tous</name>
    <dbReference type="NCBI Taxonomy" id="2116684"/>
    <lineage>
        <taxon>Bacteria</taxon>
        <taxon>Bacillati</taxon>
        <taxon>Cyanobacteriota</taxon>
        <taxon>Cyanophyceae</taxon>
        <taxon>Synechococcales</taxon>
        <taxon>Prochlorococcaceae</taxon>
        <taxon>Cyanobium</taxon>
    </lineage>
</organism>
<dbReference type="OrthoDB" id="559957at2"/>
<proteinExistence type="predicted"/>
<protein>
    <submittedName>
        <fullName evidence="1">Uncharacterized protein</fullName>
    </submittedName>
</protein>
<evidence type="ECO:0000313" key="2">
    <source>
        <dbReference type="Proteomes" id="UP000243002"/>
    </source>
</evidence>
<dbReference type="Proteomes" id="UP000243002">
    <property type="component" value="Unassembled WGS sequence"/>
</dbReference>
<dbReference type="AlphaFoldDB" id="A0A2P7N1K8"/>
<sequence length="68" mass="7362">MGNELSYVGETGNGCLIYRETTGRYVVSHEQQPHRRRRVATLASAYATCQGFEMGRLNSGLVAAQAAG</sequence>
<comment type="caution">
    <text evidence="1">The sequence shown here is derived from an EMBL/GenBank/DDBJ whole genome shotgun (WGS) entry which is preliminary data.</text>
</comment>
<reference evidence="1 2" key="1">
    <citation type="journal article" date="2018" name="Environ. Microbiol.">
        <title>Ecological and genomic features of two widespread freshwater picocyanobacteria.</title>
        <authorList>
            <person name="Cabello-Yeves P.J."/>
            <person name="Picazo A."/>
            <person name="Camacho A."/>
            <person name="Callieri C."/>
            <person name="Rosselli R."/>
            <person name="Roda-Garcia J.J."/>
            <person name="Coutinho F.H."/>
            <person name="Rodriguez-Valera F."/>
        </authorList>
    </citation>
    <scope>NUCLEOTIDE SEQUENCE [LARGE SCALE GENOMIC DNA]</scope>
    <source>
        <strain evidence="1 2">Tous</strain>
    </source>
</reference>
<gene>
    <name evidence="1" type="ORF">C7K55_01145</name>
</gene>
<keyword evidence="2" id="KW-1185">Reference proteome</keyword>
<dbReference type="EMBL" id="PXXO01000001">
    <property type="protein sequence ID" value="PSJ07373.1"/>
    <property type="molecule type" value="Genomic_DNA"/>
</dbReference>